<dbReference type="Proteomes" id="UP000184394">
    <property type="component" value="Unassembled WGS sequence"/>
</dbReference>
<reference evidence="8 9" key="1">
    <citation type="submission" date="2016-11" db="EMBL/GenBank/DDBJ databases">
        <authorList>
            <person name="Jaros S."/>
            <person name="Januszkiewicz K."/>
            <person name="Wedrychowicz H."/>
        </authorList>
    </citation>
    <scope>NUCLEOTIDE SEQUENCE [LARGE SCALE GENOMIC DNA]</scope>
    <source>
        <strain evidence="8 9">Y1</strain>
    </source>
</reference>
<evidence type="ECO:0000256" key="1">
    <source>
        <dbReference type="ARBA" id="ARBA00010641"/>
    </source>
</evidence>
<dbReference type="InterPro" id="IPR013325">
    <property type="entry name" value="RNA_pol_sigma_r2"/>
</dbReference>
<dbReference type="AlphaFoldDB" id="A0A1M7KAB3"/>
<evidence type="ECO:0000259" key="7">
    <source>
        <dbReference type="Pfam" id="PF08281"/>
    </source>
</evidence>
<name>A0A1M7KAB3_RUMFL</name>
<dbReference type="Gene3D" id="1.10.10.10">
    <property type="entry name" value="Winged helix-like DNA-binding domain superfamily/Winged helix DNA-binding domain"/>
    <property type="match status" value="1"/>
</dbReference>
<evidence type="ECO:0000259" key="6">
    <source>
        <dbReference type="Pfam" id="PF04542"/>
    </source>
</evidence>
<comment type="similarity">
    <text evidence="1">Belongs to the sigma-70 factor family. ECF subfamily.</text>
</comment>
<evidence type="ECO:0000256" key="4">
    <source>
        <dbReference type="ARBA" id="ARBA00023125"/>
    </source>
</evidence>
<keyword evidence="4" id="KW-0238">DNA-binding</keyword>
<evidence type="ECO:0000256" key="2">
    <source>
        <dbReference type="ARBA" id="ARBA00023015"/>
    </source>
</evidence>
<dbReference type="GO" id="GO:0006352">
    <property type="term" value="P:DNA-templated transcription initiation"/>
    <property type="evidence" value="ECO:0007669"/>
    <property type="project" value="InterPro"/>
</dbReference>
<dbReference type="InterPro" id="IPR007627">
    <property type="entry name" value="RNA_pol_sigma70_r2"/>
</dbReference>
<keyword evidence="5" id="KW-0804">Transcription</keyword>
<keyword evidence="2" id="KW-0805">Transcription regulation</keyword>
<dbReference type="InterPro" id="IPR036388">
    <property type="entry name" value="WH-like_DNA-bd_sf"/>
</dbReference>
<dbReference type="EMBL" id="FRCT01000008">
    <property type="protein sequence ID" value="SHM62206.1"/>
    <property type="molecule type" value="Genomic_DNA"/>
</dbReference>
<dbReference type="SUPFAM" id="SSF88659">
    <property type="entry name" value="Sigma3 and sigma4 domains of RNA polymerase sigma factors"/>
    <property type="match status" value="1"/>
</dbReference>
<dbReference type="InterPro" id="IPR014284">
    <property type="entry name" value="RNA_pol_sigma-70_dom"/>
</dbReference>
<dbReference type="InterPro" id="IPR039425">
    <property type="entry name" value="RNA_pol_sigma-70-like"/>
</dbReference>
<dbReference type="PANTHER" id="PTHR43133:SF8">
    <property type="entry name" value="RNA POLYMERASE SIGMA FACTOR HI_1459-RELATED"/>
    <property type="match status" value="1"/>
</dbReference>
<dbReference type="GO" id="GO:0003677">
    <property type="term" value="F:DNA binding"/>
    <property type="evidence" value="ECO:0007669"/>
    <property type="project" value="UniProtKB-KW"/>
</dbReference>
<protein>
    <submittedName>
        <fullName evidence="8">RNA polymerase sigma-70 factor, ECF subfamily</fullName>
    </submittedName>
</protein>
<dbReference type="SUPFAM" id="SSF88946">
    <property type="entry name" value="Sigma2 domain of RNA polymerase sigma factors"/>
    <property type="match status" value="1"/>
</dbReference>
<accession>A0A1M7KAB3</accession>
<evidence type="ECO:0000313" key="9">
    <source>
        <dbReference type="Proteomes" id="UP000184394"/>
    </source>
</evidence>
<dbReference type="GO" id="GO:0016987">
    <property type="term" value="F:sigma factor activity"/>
    <property type="evidence" value="ECO:0007669"/>
    <property type="project" value="UniProtKB-KW"/>
</dbReference>
<evidence type="ECO:0000256" key="5">
    <source>
        <dbReference type="ARBA" id="ARBA00023163"/>
    </source>
</evidence>
<dbReference type="Gene3D" id="1.10.1740.10">
    <property type="match status" value="1"/>
</dbReference>
<feature type="domain" description="RNA polymerase sigma-70 region 2" evidence="6">
    <location>
        <begin position="8"/>
        <end position="75"/>
    </location>
</feature>
<dbReference type="PANTHER" id="PTHR43133">
    <property type="entry name" value="RNA POLYMERASE ECF-TYPE SIGMA FACTO"/>
    <property type="match status" value="1"/>
</dbReference>
<feature type="domain" description="RNA polymerase sigma factor 70 region 4 type 2" evidence="7">
    <location>
        <begin position="100"/>
        <end position="152"/>
    </location>
</feature>
<evidence type="ECO:0000256" key="3">
    <source>
        <dbReference type="ARBA" id="ARBA00023082"/>
    </source>
</evidence>
<dbReference type="Pfam" id="PF04542">
    <property type="entry name" value="Sigma70_r2"/>
    <property type="match status" value="1"/>
</dbReference>
<sequence>MDVFEDIFRKFQPDVYRFLCRLTAFDIPTAEELTQETFYQAFLSLSRFRGECSMKTWLFQIAKNTYYKYIRKETRQRDIIQDMPAVSSLAEIAEQHEMLRCVSLLIEQLEEPARSVVQYRLYSEISYAEIAQLLDIRANTAAVIYNRTMTKLRNTLKERYGYEI</sequence>
<dbReference type="NCBIfam" id="TIGR02937">
    <property type="entry name" value="sigma70-ECF"/>
    <property type="match status" value="1"/>
</dbReference>
<dbReference type="InterPro" id="IPR013249">
    <property type="entry name" value="RNA_pol_sigma70_r4_t2"/>
</dbReference>
<dbReference type="InterPro" id="IPR013324">
    <property type="entry name" value="RNA_pol_sigma_r3/r4-like"/>
</dbReference>
<evidence type="ECO:0000313" key="8">
    <source>
        <dbReference type="EMBL" id="SHM62206.1"/>
    </source>
</evidence>
<gene>
    <name evidence="8" type="ORF">SAMN04487860_1086</name>
</gene>
<keyword evidence="3" id="KW-0731">Sigma factor</keyword>
<proteinExistence type="inferred from homology"/>
<organism evidence="8 9">
    <name type="scientific">Ruminococcus flavefaciens</name>
    <dbReference type="NCBI Taxonomy" id="1265"/>
    <lineage>
        <taxon>Bacteria</taxon>
        <taxon>Bacillati</taxon>
        <taxon>Bacillota</taxon>
        <taxon>Clostridia</taxon>
        <taxon>Eubacteriales</taxon>
        <taxon>Oscillospiraceae</taxon>
        <taxon>Ruminococcus</taxon>
    </lineage>
</organism>
<dbReference type="RefSeq" id="WP_072950961.1">
    <property type="nucleotide sequence ID" value="NZ_FRCT01000008.1"/>
</dbReference>
<dbReference type="Pfam" id="PF08281">
    <property type="entry name" value="Sigma70_r4_2"/>
    <property type="match status" value="1"/>
</dbReference>